<dbReference type="EMBL" id="JASPKZ010009745">
    <property type="protein sequence ID" value="KAJ9576527.1"/>
    <property type="molecule type" value="Genomic_DNA"/>
</dbReference>
<sequence>ILESLILKTVIFTLMRKNKEKSENHLLYHTVDKNMESFFEINYVMIGLETIILIFFIAFLFQFQLMDLNNFLKINLDFIPENLGA</sequence>
<accession>A0AAD7ZAC1</accession>
<dbReference type="Proteomes" id="UP001233999">
    <property type="component" value="Unassembled WGS sequence"/>
</dbReference>
<feature type="non-terminal residue" evidence="2">
    <location>
        <position position="1"/>
    </location>
</feature>
<gene>
    <name evidence="2" type="ORF">L9F63_025577</name>
</gene>
<organism evidence="2 3">
    <name type="scientific">Diploptera punctata</name>
    <name type="common">Pacific beetle cockroach</name>
    <dbReference type="NCBI Taxonomy" id="6984"/>
    <lineage>
        <taxon>Eukaryota</taxon>
        <taxon>Metazoa</taxon>
        <taxon>Ecdysozoa</taxon>
        <taxon>Arthropoda</taxon>
        <taxon>Hexapoda</taxon>
        <taxon>Insecta</taxon>
        <taxon>Pterygota</taxon>
        <taxon>Neoptera</taxon>
        <taxon>Polyneoptera</taxon>
        <taxon>Dictyoptera</taxon>
        <taxon>Blattodea</taxon>
        <taxon>Blaberoidea</taxon>
        <taxon>Blaberidae</taxon>
        <taxon>Diplopterinae</taxon>
        <taxon>Diploptera</taxon>
    </lineage>
</organism>
<feature type="transmembrane region" description="Helical" evidence="1">
    <location>
        <begin position="41"/>
        <end position="63"/>
    </location>
</feature>
<keyword evidence="1" id="KW-0472">Membrane</keyword>
<dbReference type="AlphaFoldDB" id="A0AAD7ZAC1"/>
<feature type="non-terminal residue" evidence="2">
    <location>
        <position position="85"/>
    </location>
</feature>
<reference evidence="2" key="1">
    <citation type="journal article" date="2023" name="IScience">
        <title>Live-bearing cockroach genome reveals convergent evolutionary mechanisms linked to viviparity in insects and beyond.</title>
        <authorList>
            <person name="Fouks B."/>
            <person name="Harrison M.C."/>
            <person name="Mikhailova A.A."/>
            <person name="Marchal E."/>
            <person name="English S."/>
            <person name="Carruthers M."/>
            <person name="Jennings E.C."/>
            <person name="Chiamaka E.L."/>
            <person name="Frigard R.A."/>
            <person name="Pippel M."/>
            <person name="Attardo G.M."/>
            <person name="Benoit J.B."/>
            <person name="Bornberg-Bauer E."/>
            <person name="Tobe S.S."/>
        </authorList>
    </citation>
    <scope>NUCLEOTIDE SEQUENCE</scope>
    <source>
        <strain evidence="2">Stay&amp;Tobe</strain>
    </source>
</reference>
<reference evidence="2" key="2">
    <citation type="submission" date="2023-05" db="EMBL/GenBank/DDBJ databases">
        <authorList>
            <person name="Fouks B."/>
        </authorList>
    </citation>
    <scope>NUCLEOTIDE SEQUENCE</scope>
    <source>
        <strain evidence="2">Stay&amp;Tobe</strain>
        <tissue evidence="2">Testes</tissue>
    </source>
</reference>
<name>A0AAD7ZAC1_DIPPU</name>
<evidence type="ECO:0000313" key="3">
    <source>
        <dbReference type="Proteomes" id="UP001233999"/>
    </source>
</evidence>
<proteinExistence type="predicted"/>
<evidence type="ECO:0000313" key="2">
    <source>
        <dbReference type="EMBL" id="KAJ9576527.1"/>
    </source>
</evidence>
<protein>
    <submittedName>
        <fullName evidence="2">Uncharacterized protein</fullName>
    </submittedName>
</protein>
<keyword evidence="3" id="KW-1185">Reference proteome</keyword>
<keyword evidence="1" id="KW-0812">Transmembrane</keyword>
<keyword evidence="1" id="KW-1133">Transmembrane helix</keyword>
<comment type="caution">
    <text evidence="2">The sequence shown here is derived from an EMBL/GenBank/DDBJ whole genome shotgun (WGS) entry which is preliminary data.</text>
</comment>
<evidence type="ECO:0000256" key="1">
    <source>
        <dbReference type="SAM" id="Phobius"/>
    </source>
</evidence>